<keyword evidence="8" id="KW-1185">Reference proteome</keyword>
<comment type="subcellular location">
    <subcellularLocation>
        <location evidence="2 6">Bacterial flagellum basal body</location>
    </subcellularLocation>
</comment>
<evidence type="ECO:0000256" key="3">
    <source>
        <dbReference type="ARBA" id="ARBA00008994"/>
    </source>
</evidence>
<comment type="similarity">
    <text evidence="3 6">Belongs to the FlgI family.</text>
</comment>
<feature type="signal peptide" evidence="6">
    <location>
        <begin position="1"/>
        <end position="18"/>
    </location>
</feature>
<comment type="function">
    <text evidence="1 6">Assembles around the rod to form the L-ring and probably protects the motor/basal body from shearing forces during rotation.</text>
</comment>
<evidence type="ECO:0000256" key="2">
    <source>
        <dbReference type="ARBA" id="ARBA00004117"/>
    </source>
</evidence>
<gene>
    <name evidence="6" type="primary">flgI</name>
    <name evidence="7" type="ORF">K6Y31_20270</name>
</gene>
<keyword evidence="4 6" id="KW-0732">Signal</keyword>
<name>A0ABS8WFN4_9GAMM</name>
<dbReference type="NCBIfam" id="NF003676">
    <property type="entry name" value="PRK05303.1"/>
    <property type="match status" value="1"/>
</dbReference>
<dbReference type="PRINTS" id="PR01010">
    <property type="entry name" value="FLGPRINGFLGI"/>
</dbReference>
<dbReference type="HAMAP" id="MF_00416">
    <property type="entry name" value="FlgI"/>
    <property type="match status" value="1"/>
</dbReference>
<accession>A0ABS8WFN4</accession>
<sequence length="371" mass="39303" precursor="true">MKYFFVLFILLFSLPSIAGTTSARLKDIARVDGVRENSMMGYGLVVGLAGSGDSRRSKSTIKSIANTLSRFGLIVDNDEISSRNVAAVMVTGTLHSFAEKGDRIDITVSAMGDARSLVGGTLVMTPLQGLDGKMYAIAQGQISVGGYKFELFGNTEQKNHPTVGVVPKGGLVERGLTGSLTDNEGKLNIVLETPDFSTAVKVADVISASGYKAEAVHSSKVQVNVPHSRASLVRAIAKIESLSVVTDSKSLIVVNERTGTIVAGGNVRVKSISVAHGNLQLSMKTKYEVSQPDQVNIGFGDQNSRGRTAIVPNTDIKASESRNSVSEFEDGTTIFELVSALRDLGLTTRDVIIVLQAAEKAGAINGELILQ</sequence>
<reference evidence="7 8" key="1">
    <citation type="journal article" date="2022" name="Environ. Microbiol. Rep.">
        <title>Eco-phylogenetic analyses reveal divergent evolution of vitamin B12 metabolism in the marine bacterial family 'Psychromonadaceae'.</title>
        <authorList>
            <person name="Jin X."/>
            <person name="Yang Y."/>
            <person name="Cao H."/>
            <person name="Gao B."/>
            <person name="Zhao Z."/>
        </authorList>
    </citation>
    <scope>NUCLEOTIDE SEQUENCE [LARGE SCALE GENOMIC DNA]</scope>
    <source>
        <strain evidence="7 8">MKS20</strain>
    </source>
</reference>
<evidence type="ECO:0000256" key="4">
    <source>
        <dbReference type="ARBA" id="ARBA00022729"/>
    </source>
</evidence>
<feature type="chain" id="PRO_5044904240" description="Flagellar P-ring protein" evidence="6">
    <location>
        <begin position="19"/>
        <end position="371"/>
    </location>
</feature>
<evidence type="ECO:0000313" key="8">
    <source>
        <dbReference type="Proteomes" id="UP001201273"/>
    </source>
</evidence>
<evidence type="ECO:0000313" key="7">
    <source>
        <dbReference type="EMBL" id="MCE2597113.1"/>
    </source>
</evidence>
<evidence type="ECO:0000256" key="6">
    <source>
        <dbReference type="HAMAP-Rule" id="MF_00416"/>
    </source>
</evidence>
<keyword evidence="7" id="KW-0966">Cell projection</keyword>
<keyword evidence="5 6" id="KW-0975">Bacterial flagellum</keyword>
<organism evidence="7 8">
    <name type="scientific">Motilimonas cestriensis</name>
    <dbReference type="NCBI Taxonomy" id="2742685"/>
    <lineage>
        <taxon>Bacteria</taxon>
        <taxon>Pseudomonadati</taxon>
        <taxon>Pseudomonadota</taxon>
        <taxon>Gammaproteobacteria</taxon>
        <taxon>Alteromonadales</taxon>
        <taxon>Alteromonadales genera incertae sedis</taxon>
        <taxon>Motilimonas</taxon>
    </lineage>
</organism>
<protein>
    <recommendedName>
        <fullName evidence="6">Flagellar P-ring protein</fullName>
    </recommendedName>
    <alternativeName>
        <fullName evidence="6">Basal body P-ring protein</fullName>
    </alternativeName>
</protein>
<comment type="caution">
    <text evidence="7">The sequence shown here is derived from an EMBL/GenBank/DDBJ whole genome shotgun (WGS) entry which is preliminary data.</text>
</comment>
<dbReference type="PANTHER" id="PTHR30381">
    <property type="entry name" value="FLAGELLAR P-RING PERIPLASMIC PROTEIN FLGI"/>
    <property type="match status" value="1"/>
</dbReference>
<comment type="subunit">
    <text evidence="6">The basal body constitutes a major portion of the flagellar organelle and consists of four rings (L,P,S, and M) mounted on a central rod.</text>
</comment>
<dbReference type="InterPro" id="IPR001782">
    <property type="entry name" value="Flag_FlgI"/>
</dbReference>
<keyword evidence="7" id="KW-0969">Cilium</keyword>
<evidence type="ECO:0000256" key="5">
    <source>
        <dbReference type="ARBA" id="ARBA00023143"/>
    </source>
</evidence>
<dbReference type="Pfam" id="PF02119">
    <property type="entry name" value="FlgI"/>
    <property type="match status" value="1"/>
</dbReference>
<dbReference type="EMBL" id="JAIMJA010000033">
    <property type="protein sequence ID" value="MCE2597113.1"/>
    <property type="molecule type" value="Genomic_DNA"/>
</dbReference>
<keyword evidence="7" id="KW-0282">Flagellum</keyword>
<dbReference type="RefSeq" id="WP_233054855.1">
    <property type="nucleotide sequence ID" value="NZ_JAIMJA010000033.1"/>
</dbReference>
<proteinExistence type="inferred from homology"/>
<evidence type="ECO:0000256" key="1">
    <source>
        <dbReference type="ARBA" id="ARBA00002591"/>
    </source>
</evidence>
<dbReference type="PANTHER" id="PTHR30381:SF0">
    <property type="entry name" value="FLAGELLAR P-RING PROTEIN"/>
    <property type="match status" value="1"/>
</dbReference>
<dbReference type="Proteomes" id="UP001201273">
    <property type="component" value="Unassembled WGS sequence"/>
</dbReference>